<dbReference type="Pfam" id="PF00777">
    <property type="entry name" value="Glyco_transf_29"/>
    <property type="match status" value="1"/>
</dbReference>
<evidence type="ECO:0000256" key="2">
    <source>
        <dbReference type="ARBA" id="ARBA00006003"/>
    </source>
</evidence>
<evidence type="ECO:0000256" key="10">
    <source>
        <dbReference type="ARBA" id="ARBA00023180"/>
    </source>
</evidence>
<evidence type="ECO:0000256" key="11">
    <source>
        <dbReference type="SAM" id="SignalP"/>
    </source>
</evidence>
<name>R7QBB2_CHOCR</name>
<evidence type="ECO:0000256" key="4">
    <source>
        <dbReference type="ARBA" id="ARBA00022679"/>
    </source>
</evidence>
<keyword evidence="7" id="KW-1133">Transmembrane helix</keyword>
<dbReference type="RefSeq" id="XP_005714862.1">
    <property type="nucleotide sequence ID" value="XM_005714805.1"/>
</dbReference>
<dbReference type="Gene3D" id="3.90.1480.20">
    <property type="entry name" value="Glycosyl transferase family 29"/>
    <property type="match status" value="1"/>
</dbReference>
<keyword evidence="4" id="KW-0808">Transferase</keyword>
<evidence type="ECO:0000256" key="5">
    <source>
        <dbReference type="ARBA" id="ARBA00022692"/>
    </source>
</evidence>
<keyword evidence="8" id="KW-0333">Golgi apparatus</keyword>
<dbReference type="KEGG" id="ccp:CHC_T00003491001"/>
<feature type="chain" id="PRO_5004454484" evidence="11">
    <location>
        <begin position="23"/>
        <end position="328"/>
    </location>
</feature>
<keyword evidence="11" id="KW-0732">Signal</keyword>
<feature type="signal peptide" evidence="11">
    <location>
        <begin position="1"/>
        <end position="22"/>
    </location>
</feature>
<keyword evidence="6" id="KW-0735">Signal-anchor</keyword>
<dbReference type="InterPro" id="IPR038578">
    <property type="entry name" value="GT29-like_sf"/>
</dbReference>
<evidence type="ECO:0000313" key="12">
    <source>
        <dbReference type="EMBL" id="CDF35043.1"/>
    </source>
</evidence>
<evidence type="ECO:0000256" key="6">
    <source>
        <dbReference type="ARBA" id="ARBA00022968"/>
    </source>
</evidence>
<reference evidence="13" key="1">
    <citation type="journal article" date="2013" name="Proc. Natl. Acad. Sci. U.S.A.">
        <title>Genome structure and metabolic features in the red seaweed Chondrus crispus shed light on evolution of the Archaeplastida.</title>
        <authorList>
            <person name="Collen J."/>
            <person name="Porcel B."/>
            <person name="Carre W."/>
            <person name="Ball S.G."/>
            <person name="Chaparro C."/>
            <person name="Tonon T."/>
            <person name="Barbeyron T."/>
            <person name="Michel G."/>
            <person name="Noel B."/>
            <person name="Valentin K."/>
            <person name="Elias M."/>
            <person name="Artiguenave F."/>
            <person name="Arun A."/>
            <person name="Aury J.M."/>
            <person name="Barbosa-Neto J.F."/>
            <person name="Bothwell J.H."/>
            <person name="Bouget F.Y."/>
            <person name="Brillet L."/>
            <person name="Cabello-Hurtado F."/>
            <person name="Capella-Gutierrez S."/>
            <person name="Charrier B."/>
            <person name="Cladiere L."/>
            <person name="Cock J.M."/>
            <person name="Coelho S.M."/>
            <person name="Colleoni C."/>
            <person name="Czjzek M."/>
            <person name="Da Silva C."/>
            <person name="Delage L."/>
            <person name="Denoeud F."/>
            <person name="Deschamps P."/>
            <person name="Dittami S.M."/>
            <person name="Gabaldon T."/>
            <person name="Gachon C.M."/>
            <person name="Groisillier A."/>
            <person name="Herve C."/>
            <person name="Jabbari K."/>
            <person name="Katinka M."/>
            <person name="Kloareg B."/>
            <person name="Kowalczyk N."/>
            <person name="Labadie K."/>
            <person name="Leblanc C."/>
            <person name="Lopez P.J."/>
            <person name="McLachlan D.H."/>
            <person name="Meslet-Cladiere L."/>
            <person name="Moustafa A."/>
            <person name="Nehr Z."/>
            <person name="Nyvall Collen P."/>
            <person name="Panaud O."/>
            <person name="Partensky F."/>
            <person name="Poulain J."/>
            <person name="Rensing S.A."/>
            <person name="Rousvoal S."/>
            <person name="Samson G."/>
            <person name="Symeonidi A."/>
            <person name="Weissenbach J."/>
            <person name="Zambounis A."/>
            <person name="Wincker P."/>
            <person name="Boyen C."/>
        </authorList>
    </citation>
    <scope>NUCLEOTIDE SEQUENCE [LARGE SCALE GENOMIC DNA]</scope>
    <source>
        <strain evidence="13">cv. Stackhouse</strain>
    </source>
</reference>
<evidence type="ECO:0000256" key="8">
    <source>
        <dbReference type="ARBA" id="ARBA00023034"/>
    </source>
</evidence>
<gene>
    <name evidence="12" type="ORF">CHC_T00003491001</name>
</gene>
<evidence type="ECO:0000256" key="9">
    <source>
        <dbReference type="ARBA" id="ARBA00023136"/>
    </source>
</evidence>
<keyword evidence="9" id="KW-0472">Membrane</keyword>
<dbReference type="InterPro" id="IPR001675">
    <property type="entry name" value="Glyco_trans_29"/>
</dbReference>
<evidence type="ECO:0000256" key="1">
    <source>
        <dbReference type="ARBA" id="ARBA00004323"/>
    </source>
</evidence>
<keyword evidence="3" id="KW-0328">Glycosyltransferase</keyword>
<proteinExistence type="inferred from homology"/>
<dbReference type="EMBL" id="HG001715">
    <property type="protein sequence ID" value="CDF35043.1"/>
    <property type="molecule type" value="Genomic_DNA"/>
</dbReference>
<protein>
    <submittedName>
        <fullName evidence="12">Uncharacterized protein</fullName>
    </submittedName>
</protein>
<dbReference type="GeneID" id="17322577"/>
<dbReference type="AlphaFoldDB" id="R7QBB2"/>
<accession>R7QBB2</accession>
<dbReference type="GO" id="GO:0000139">
    <property type="term" value="C:Golgi membrane"/>
    <property type="evidence" value="ECO:0007669"/>
    <property type="project" value="UniProtKB-SubCell"/>
</dbReference>
<organism evidence="12 13">
    <name type="scientific">Chondrus crispus</name>
    <name type="common">Carrageen Irish moss</name>
    <name type="synonym">Polymorpha crispa</name>
    <dbReference type="NCBI Taxonomy" id="2769"/>
    <lineage>
        <taxon>Eukaryota</taxon>
        <taxon>Rhodophyta</taxon>
        <taxon>Florideophyceae</taxon>
        <taxon>Rhodymeniophycidae</taxon>
        <taxon>Gigartinales</taxon>
        <taxon>Gigartinaceae</taxon>
        <taxon>Chondrus</taxon>
    </lineage>
</organism>
<keyword evidence="5" id="KW-0812">Transmembrane</keyword>
<keyword evidence="13" id="KW-1185">Reference proteome</keyword>
<evidence type="ECO:0000256" key="3">
    <source>
        <dbReference type="ARBA" id="ARBA00022676"/>
    </source>
</evidence>
<dbReference type="Gramene" id="CDF35043">
    <property type="protein sequence ID" value="CDF35043"/>
    <property type="gene ID" value="CHC_T00003491001"/>
</dbReference>
<comment type="similarity">
    <text evidence="2">Belongs to the glycosyltransferase 29 family.</text>
</comment>
<evidence type="ECO:0000313" key="13">
    <source>
        <dbReference type="Proteomes" id="UP000012073"/>
    </source>
</evidence>
<dbReference type="Proteomes" id="UP000012073">
    <property type="component" value="Unassembled WGS sequence"/>
</dbReference>
<comment type="subcellular location">
    <subcellularLocation>
        <location evidence="1">Golgi apparatus membrane</location>
        <topology evidence="1">Single-pass type II membrane protein</topology>
    </subcellularLocation>
</comment>
<evidence type="ECO:0000256" key="7">
    <source>
        <dbReference type="ARBA" id="ARBA00022989"/>
    </source>
</evidence>
<dbReference type="GO" id="GO:0008373">
    <property type="term" value="F:sialyltransferase activity"/>
    <property type="evidence" value="ECO:0007669"/>
    <property type="project" value="InterPro"/>
</dbReference>
<sequence length="328" mass="36768">MSTQTFWLLSFVSLFLVGGFRSIPAVPTVIEIAWSRGDLLSCVAHRCLHQKSFQKHRMSFEDAELSLRKIKRLLYMKPLFPPAFPQEFSDKAIRSTCAVIGGSPLSPHISATEQSRLVDETTDLVFRLNVRVPELLAAEGASPPLGKRTDAVFIQRGSLRSFERYIQGWGGQNASRGTLRKQAGEAFKAKWHPTMLFRHECPSRFESCPKAWHALARSSLPAWSDLHVLHYGLEMKTQMLLHDLNVRRNFSLATDVPTTGIVAIVTALHICKAVNVFMFNGSITGDGDVPTQDVWRGHNLKSERALLQWLGTCTGEEFEICGKLTIFS</sequence>
<keyword evidence="10" id="KW-0325">Glycoprotein</keyword>